<comment type="caution">
    <text evidence="7">The sequence shown here is derived from an EMBL/GenBank/DDBJ whole genome shotgun (WGS) entry which is preliminary data.</text>
</comment>
<dbReference type="AlphaFoldDB" id="A0A5C6RRE4"/>
<gene>
    <name evidence="7" type="ORF">FQV27_17650</name>
</gene>
<evidence type="ECO:0000259" key="6">
    <source>
        <dbReference type="PROSITE" id="PS51352"/>
    </source>
</evidence>
<organism evidence="7 8">
    <name type="scientific">Paracoccus aurantiacus</name>
    <dbReference type="NCBI Taxonomy" id="2599412"/>
    <lineage>
        <taxon>Bacteria</taxon>
        <taxon>Pseudomonadati</taxon>
        <taxon>Pseudomonadota</taxon>
        <taxon>Alphaproteobacteria</taxon>
        <taxon>Rhodobacterales</taxon>
        <taxon>Paracoccaceae</taxon>
        <taxon>Paracoccus</taxon>
    </lineage>
</organism>
<dbReference type="InterPro" id="IPR036249">
    <property type="entry name" value="Thioredoxin-like_sf"/>
</dbReference>
<dbReference type="Gene3D" id="3.40.30.10">
    <property type="entry name" value="Glutaredoxin"/>
    <property type="match status" value="1"/>
</dbReference>
<reference evidence="7 8" key="1">
    <citation type="submission" date="2019-08" db="EMBL/GenBank/DDBJ databases">
        <authorList>
            <person name="Ye J."/>
        </authorList>
    </citation>
    <scope>NUCLEOTIDE SEQUENCE [LARGE SCALE GENOMIC DNA]</scope>
    <source>
        <strain evidence="7 8">TK008</strain>
    </source>
</reference>
<dbReference type="Proteomes" id="UP000321562">
    <property type="component" value="Unassembled WGS sequence"/>
</dbReference>
<feature type="domain" description="Thioredoxin" evidence="6">
    <location>
        <begin position="39"/>
        <end position="200"/>
    </location>
</feature>
<evidence type="ECO:0000256" key="3">
    <source>
        <dbReference type="PIRSR" id="PIRSR603782-1"/>
    </source>
</evidence>
<feature type="disulfide bond" description="Redox-active" evidence="4">
    <location>
        <begin position="77"/>
        <end position="81"/>
    </location>
</feature>
<dbReference type="EMBL" id="VOPL01000012">
    <property type="protein sequence ID" value="TXB64524.1"/>
    <property type="molecule type" value="Genomic_DNA"/>
</dbReference>
<keyword evidence="5" id="KW-1133">Transmembrane helix</keyword>
<feature type="binding site" evidence="3">
    <location>
        <position position="77"/>
    </location>
    <ligand>
        <name>Cu cation</name>
        <dbReference type="ChEBI" id="CHEBI:23378"/>
    </ligand>
</feature>
<dbReference type="CDD" id="cd02968">
    <property type="entry name" value="SCO"/>
    <property type="match status" value="1"/>
</dbReference>
<keyword evidence="8" id="KW-1185">Reference proteome</keyword>
<keyword evidence="2 3" id="KW-0186">Copper</keyword>
<keyword evidence="5" id="KW-0812">Transmembrane</keyword>
<keyword evidence="5" id="KW-0472">Membrane</keyword>
<feature type="binding site" evidence="3">
    <location>
        <position position="165"/>
    </location>
    <ligand>
        <name>Cu cation</name>
        <dbReference type="ChEBI" id="CHEBI:23378"/>
    </ligand>
</feature>
<sequence length="200" mass="22411">MKPPTLMRVGVVAVAAVLFMLVLGWWQTRDGDRQAAGILPLPINQMSFALTDQSGDTVQPKDWLGRPTMVFFGFTWCPDICPTTLSDISIWLEEIGPEADRMNTVLISVDPGRDTPEILGDYLSNFDPRIIGLTGPLPQIEQAVDGFRASFRKVPQDDGDYTMDHTAGVFLFDADGRFVSIIDYHEDYRYAVPKIRRALE</sequence>
<feature type="transmembrane region" description="Helical" evidence="5">
    <location>
        <begin position="6"/>
        <end position="26"/>
    </location>
</feature>
<dbReference type="PANTHER" id="PTHR12151:SF25">
    <property type="entry name" value="LINALOOL DEHYDRATASE_ISOMERASE DOMAIN-CONTAINING PROTEIN"/>
    <property type="match status" value="1"/>
</dbReference>
<protein>
    <submittedName>
        <fullName evidence="7">SCO family protein</fullName>
    </submittedName>
</protein>
<proteinExistence type="inferred from homology"/>
<dbReference type="PANTHER" id="PTHR12151">
    <property type="entry name" value="ELECTRON TRANSPORT PROTIN SCO1/SENC FAMILY MEMBER"/>
    <property type="match status" value="1"/>
</dbReference>
<evidence type="ECO:0000256" key="1">
    <source>
        <dbReference type="ARBA" id="ARBA00010996"/>
    </source>
</evidence>
<evidence type="ECO:0000313" key="8">
    <source>
        <dbReference type="Proteomes" id="UP000321562"/>
    </source>
</evidence>
<dbReference type="PROSITE" id="PS51352">
    <property type="entry name" value="THIOREDOXIN_2"/>
    <property type="match status" value="1"/>
</dbReference>
<comment type="similarity">
    <text evidence="1">Belongs to the SCO1/2 family.</text>
</comment>
<evidence type="ECO:0000256" key="4">
    <source>
        <dbReference type="PIRSR" id="PIRSR603782-2"/>
    </source>
</evidence>
<dbReference type="OrthoDB" id="9790194at2"/>
<name>A0A5C6RRE4_9RHOB</name>
<evidence type="ECO:0000256" key="5">
    <source>
        <dbReference type="SAM" id="Phobius"/>
    </source>
</evidence>
<evidence type="ECO:0000256" key="2">
    <source>
        <dbReference type="ARBA" id="ARBA00023008"/>
    </source>
</evidence>
<dbReference type="RefSeq" id="WP_147101091.1">
    <property type="nucleotide sequence ID" value="NZ_JBHUFH010000006.1"/>
</dbReference>
<dbReference type="FunFam" id="3.40.30.10:FF:000013">
    <property type="entry name" value="Blast:Protein SCO1 homolog, mitochondrial"/>
    <property type="match status" value="1"/>
</dbReference>
<dbReference type="InterPro" id="IPR013766">
    <property type="entry name" value="Thioredoxin_domain"/>
</dbReference>
<feature type="binding site" evidence="3">
    <location>
        <position position="81"/>
    </location>
    <ligand>
        <name>Cu cation</name>
        <dbReference type="ChEBI" id="CHEBI:23378"/>
    </ligand>
</feature>
<accession>A0A5C6RRE4</accession>
<dbReference type="SUPFAM" id="SSF52833">
    <property type="entry name" value="Thioredoxin-like"/>
    <property type="match status" value="1"/>
</dbReference>
<evidence type="ECO:0000313" key="7">
    <source>
        <dbReference type="EMBL" id="TXB64524.1"/>
    </source>
</evidence>
<keyword evidence="4" id="KW-1015">Disulfide bond</keyword>
<dbReference type="GO" id="GO:0046872">
    <property type="term" value="F:metal ion binding"/>
    <property type="evidence" value="ECO:0007669"/>
    <property type="project" value="UniProtKB-KW"/>
</dbReference>
<keyword evidence="3" id="KW-0479">Metal-binding</keyword>
<dbReference type="Pfam" id="PF02630">
    <property type="entry name" value="SCO1-SenC"/>
    <property type="match status" value="1"/>
</dbReference>
<dbReference type="InterPro" id="IPR003782">
    <property type="entry name" value="SCO1/SenC"/>
</dbReference>